<accession>A0AAN7U3N4</accession>
<keyword evidence="1" id="KW-0732">Signal</keyword>
<protein>
    <submittedName>
        <fullName evidence="2">Uncharacterized protein</fullName>
    </submittedName>
</protein>
<evidence type="ECO:0000313" key="2">
    <source>
        <dbReference type="EMBL" id="KAK5576288.1"/>
    </source>
</evidence>
<dbReference type="EMBL" id="JAVFKY010000005">
    <property type="protein sequence ID" value="KAK5576288.1"/>
    <property type="molecule type" value="Genomic_DNA"/>
</dbReference>
<keyword evidence="3" id="KW-1185">Reference proteome</keyword>
<gene>
    <name evidence="2" type="ORF">RB653_007429</name>
</gene>
<dbReference type="AlphaFoldDB" id="A0AAN7U3N4"/>
<evidence type="ECO:0000313" key="3">
    <source>
        <dbReference type="Proteomes" id="UP001344447"/>
    </source>
</evidence>
<proteinExistence type="predicted"/>
<comment type="caution">
    <text evidence="2">The sequence shown here is derived from an EMBL/GenBank/DDBJ whole genome shotgun (WGS) entry which is preliminary data.</text>
</comment>
<feature type="signal peptide" evidence="1">
    <location>
        <begin position="1"/>
        <end position="23"/>
    </location>
</feature>
<feature type="chain" id="PRO_5042844733" evidence="1">
    <location>
        <begin position="24"/>
        <end position="322"/>
    </location>
</feature>
<organism evidence="2 3">
    <name type="scientific">Dictyostelium firmibasis</name>
    <dbReference type="NCBI Taxonomy" id="79012"/>
    <lineage>
        <taxon>Eukaryota</taxon>
        <taxon>Amoebozoa</taxon>
        <taxon>Evosea</taxon>
        <taxon>Eumycetozoa</taxon>
        <taxon>Dictyostelia</taxon>
        <taxon>Dictyosteliales</taxon>
        <taxon>Dictyosteliaceae</taxon>
        <taxon>Dictyostelium</taxon>
    </lineage>
</organism>
<sequence length="322" mass="37542">MKFITYISFLICILFFFINIGSGQIFEGPNQELGTYFSYDKMQDLNYDVTNWTVKTTDHDRTYNRYDYSFLRLHLRNTKYFFHGYIDLHPRVDEFTTVKFLKTGFIYDKINPDYNGTVMDRDNLYTISGELIGLKNITTYTHQWVNVSRPCWVNGTKASNSQCNGTTVDMKPMRNWYVKELQRFKSTTTEPIQLPEKKLLDKESETFVSTFVIVIQLDDGKIVDAAWDGDRLPDVCRKCDACIDNQCGVYWEDMPCDQVDGCILKIIIAWAGRDASGTNCRSINRIPSNFQRYSATPYKNIGRNFFDDFMYRATYGKDPNIA</sequence>
<name>A0AAN7U3N4_9MYCE</name>
<reference evidence="2 3" key="1">
    <citation type="submission" date="2023-11" db="EMBL/GenBank/DDBJ databases">
        <title>Dfirmibasis_genome.</title>
        <authorList>
            <person name="Edelbroek B."/>
            <person name="Kjellin J."/>
            <person name="Jerlstrom-Hultqvist J."/>
            <person name="Soderbom F."/>
        </authorList>
    </citation>
    <scope>NUCLEOTIDE SEQUENCE [LARGE SCALE GENOMIC DNA]</scope>
    <source>
        <strain evidence="2 3">TNS-C-14</strain>
    </source>
</reference>
<dbReference type="Proteomes" id="UP001344447">
    <property type="component" value="Unassembled WGS sequence"/>
</dbReference>
<evidence type="ECO:0000256" key="1">
    <source>
        <dbReference type="SAM" id="SignalP"/>
    </source>
</evidence>